<feature type="domain" description="Peptidase M48" evidence="8">
    <location>
        <begin position="120"/>
        <end position="173"/>
    </location>
</feature>
<feature type="transmembrane region" description="Helical" evidence="7">
    <location>
        <begin position="63"/>
        <end position="84"/>
    </location>
</feature>
<dbReference type="EMBL" id="CP073041">
    <property type="protein sequence ID" value="UXE59903.1"/>
    <property type="molecule type" value="Genomic_DNA"/>
</dbReference>
<reference evidence="9" key="1">
    <citation type="submission" date="2021-04" db="EMBL/GenBank/DDBJ databases">
        <title>Genome sequence of Woronichinia naegeliana from Washington state freshwater lake bloom.</title>
        <authorList>
            <person name="Dreher T.W."/>
        </authorList>
    </citation>
    <scope>NUCLEOTIDE SEQUENCE</scope>
    <source>
        <strain evidence="9">WA131</strain>
    </source>
</reference>
<gene>
    <name evidence="9" type="ORF">KA717_30070</name>
</gene>
<evidence type="ECO:0000256" key="2">
    <source>
        <dbReference type="ARBA" id="ARBA00022723"/>
    </source>
</evidence>
<dbReference type="GO" id="GO:0004222">
    <property type="term" value="F:metalloendopeptidase activity"/>
    <property type="evidence" value="ECO:0007669"/>
    <property type="project" value="InterPro"/>
</dbReference>
<dbReference type="InterPro" id="IPR001915">
    <property type="entry name" value="Peptidase_M48"/>
</dbReference>
<comment type="cofactor">
    <cofactor evidence="6">
        <name>Zn(2+)</name>
        <dbReference type="ChEBI" id="CHEBI:29105"/>
    </cofactor>
    <text evidence="6">Binds 1 zinc ion per subunit.</text>
</comment>
<comment type="similarity">
    <text evidence="6">Belongs to the peptidase M48 family.</text>
</comment>
<keyword evidence="7" id="KW-0812">Transmembrane</keyword>
<sequence length="277" mass="31771">MLLIAGCLAWGLRLWTWRDQSPLSWSKTLFRFVFPPLLLITTALAIISMGYQGTMLGLESGWLTFGLAIALVSSSLGVLVLRFYQARISLQQLQPYPQTSIHGQSARILNVSFPYSAQIGFWRSQLVISQGLIELLDSEHLEAVLAHEKAHANYRDTFWFFWLGWLRQITAWLPNSESLWQELLFLRELRADQKAVTQVDALVLAESLMLVAQQAHQTSPLTDLEVICATFYQENRLLVRINGLIDPSTQNRLTEMGWTRLFWLLVFIPLILIPLHY</sequence>
<dbReference type="Pfam" id="PF01435">
    <property type="entry name" value="Peptidase_M48"/>
    <property type="match status" value="1"/>
</dbReference>
<keyword evidence="5 6" id="KW-0482">Metalloprotease</keyword>
<dbReference type="PANTHER" id="PTHR34978:SF3">
    <property type="entry name" value="SLR0241 PROTEIN"/>
    <property type="match status" value="1"/>
</dbReference>
<dbReference type="GO" id="GO:0046872">
    <property type="term" value="F:metal ion binding"/>
    <property type="evidence" value="ECO:0007669"/>
    <property type="project" value="UniProtKB-KW"/>
</dbReference>
<keyword evidence="7" id="KW-0472">Membrane</keyword>
<keyword evidence="3 6" id="KW-0378">Hydrolase</keyword>
<evidence type="ECO:0000259" key="8">
    <source>
        <dbReference type="Pfam" id="PF01435"/>
    </source>
</evidence>
<protein>
    <submittedName>
        <fullName evidence="9">M56 family metallopeptidase</fullName>
    </submittedName>
</protein>
<proteinExistence type="inferred from homology"/>
<dbReference type="InterPro" id="IPR052173">
    <property type="entry name" value="Beta-lactam_resp_regulator"/>
</dbReference>
<evidence type="ECO:0000256" key="4">
    <source>
        <dbReference type="ARBA" id="ARBA00022833"/>
    </source>
</evidence>
<feature type="transmembrane region" description="Helical" evidence="7">
    <location>
        <begin position="257"/>
        <end position="275"/>
    </location>
</feature>
<name>A0A977KTY7_9CYAN</name>
<keyword evidence="7" id="KW-1133">Transmembrane helix</keyword>
<dbReference type="PANTHER" id="PTHR34978">
    <property type="entry name" value="POSSIBLE SENSOR-TRANSDUCER PROTEIN BLAR"/>
    <property type="match status" value="1"/>
</dbReference>
<dbReference type="AlphaFoldDB" id="A0A977KTY7"/>
<evidence type="ECO:0000256" key="5">
    <source>
        <dbReference type="ARBA" id="ARBA00023049"/>
    </source>
</evidence>
<evidence type="ECO:0000256" key="1">
    <source>
        <dbReference type="ARBA" id="ARBA00022670"/>
    </source>
</evidence>
<evidence type="ECO:0000313" key="9">
    <source>
        <dbReference type="EMBL" id="UXE59903.1"/>
    </source>
</evidence>
<dbReference type="Gene3D" id="3.30.2010.10">
    <property type="entry name" value="Metalloproteases ('zincins'), catalytic domain"/>
    <property type="match status" value="1"/>
</dbReference>
<evidence type="ECO:0000256" key="7">
    <source>
        <dbReference type="SAM" id="Phobius"/>
    </source>
</evidence>
<dbReference type="KEGG" id="wna:KA717_30070"/>
<feature type="transmembrane region" description="Helical" evidence="7">
    <location>
        <begin position="32"/>
        <end position="51"/>
    </location>
</feature>
<keyword evidence="1 6" id="KW-0645">Protease</keyword>
<dbReference type="CDD" id="cd07326">
    <property type="entry name" value="M56_BlaR1_MecR1_like"/>
    <property type="match status" value="1"/>
</dbReference>
<accession>A0A977KTY7</accession>
<evidence type="ECO:0000256" key="6">
    <source>
        <dbReference type="RuleBase" id="RU003983"/>
    </source>
</evidence>
<keyword evidence="4 6" id="KW-0862">Zinc</keyword>
<dbReference type="Proteomes" id="UP001065613">
    <property type="component" value="Chromosome"/>
</dbReference>
<dbReference type="GO" id="GO:0006508">
    <property type="term" value="P:proteolysis"/>
    <property type="evidence" value="ECO:0007669"/>
    <property type="project" value="UniProtKB-KW"/>
</dbReference>
<keyword evidence="2" id="KW-0479">Metal-binding</keyword>
<organism evidence="9">
    <name type="scientific">Woronichinia naegeliana WA131</name>
    <dbReference type="NCBI Taxonomy" id="2824559"/>
    <lineage>
        <taxon>Bacteria</taxon>
        <taxon>Bacillati</taxon>
        <taxon>Cyanobacteriota</taxon>
        <taxon>Cyanophyceae</taxon>
        <taxon>Synechococcales</taxon>
        <taxon>Coelosphaeriaceae</taxon>
        <taxon>Woronichinia</taxon>
    </lineage>
</organism>
<evidence type="ECO:0000256" key="3">
    <source>
        <dbReference type="ARBA" id="ARBA00022801"/>
    </source>
</evidence>